<evidence type="ECO:0000256" key="4">
    <source>
        <dbReference type="ARBA" id="ARBA00022679"/>
    </source>
</evidence>
<dbReference type="GO" id="GO:0015667">
    <property type="term" value="F:site-specific DNA-methyltransferase (cytosine-N4-specific) activity"/>
    <property type="evidence" value="ECO:0007669"/>
    <property type="project" value="UniProtKB-EC"/>
</dbReference>
<dbReference type="GO" id="GO:0003677">
    <property type="term" value="F:DNA binding"/>
    <property type="evidence" value="ECO:0007669"/>
    <property type="project" value="UniProtKB-KW"/>
</dbReference>
<comment type="catalytic activity">
    <reaction evidence="8">
        <text>a 2'-deoxycytidine in DNA + S-adenosyl-L-methionine = an N(4)-methyl-2'-deoxycytidine in DNA + S-adenosyl-L-homocysteine + H(+)</text>
        <dbReference type="Rhea" id="RHEA:16857"/>
        <dbReference type="Rhea" id="RHEA-COMP:11369"/>
        <dbReference type="Rhea" id="RHEA-COMP:13674"/>
        <dbReference type="ChEBI" id="CHEBI:15378"/>
        <dbReference type="ChEBI" id="CHEBI:57856"/>
        <dbReference type="ChEBI" id="CHEBI:59789"/>
        <dbReference type="ChEBI" id="CHEBI:85452"/>
        <dbReference type="ChEBI" id="CHEBI:137933"/>
        <dbReference type="EC" id="2.1.1.113"/>
    </reaction>
</comment>
<dbReference type="PRINTS" id="PR00508">
    <property type="entry name" value="S21N4MTFRASE"/>
</dbReference>
<dbReference type="GO" id="GO:0009007">
    <property type="term" value="F:site-specific DNA-methyltransferase (adenine-specific) activity"/>
    <property type="evidence" value="ECO:0007669"/>
    <property type="project" value="TreeGrafter"/>
</dbReference>
<dbReference type="InterPro" id="IPR001091">
    <property type="entry name" value="RM_Methyltransferase"/>
</dbReference>
<evidence type="ECO:0000313" key="10">
    <source>
        <dbReference type="EMBL" id="KKN75909.1"/>
    </source>
</evidence>
<dbReference type="InterPro" id="IPR002941">
    <property type="entry name" value="DNA_methylase_N4/N6"/>
</dbReference>
<evidence type="ECO:0000259" key="9">
    <source>
        <dbReference type="Pfam" id="PF01555"/>
    </source>
</evidence>
<dbReference type="Gene3D" id="3.40.50.150">
    <property type="entry name" value="Vaccinia Virus protein VP39"/>
    <property type="match status" value="1"/>
</dbReference>
<dbReference type="SUPFAM" id="SSF53335">
    <property type="entry name" value="S-adenosyl-L-methionine-dependent methyltransferases"/>
    <property type="match status" value="1"/>
</dbReference>
<evidence type="ECO:0000256" key="1">
    <source>
        <dbReference type="ARBA" id="ARBA00010203"/>
    </source>
</evidence>
<evidence type="ECO:0000256" key="3">
    <source>
        <dbReference type="ARBA" id="ARBA00022603"/>
    </source>
</evidence>
<keyword evidence="5" id="KW-0949">S-adenosyl-L-methionine</keyword>
<dbReference type="GO" id="GO:0005737">
    <property type="term" value="C:cytoplasm"/>
    <property type="evidence" value="ECO:0007669"/>
    <property type="project" value="TreeGrafter"/>
</dbReference>
<dbReference type="GO" id="GO:0032259">
    <property type="term" value="P:methylation"/>
    <property type="evidence" value="ECO:0007669"/>
    <property type="project" value="UniProtKB-KW"/>
</dbReference>
<dbReference type="GO" id="GO:0008170">
    <property type="term" value="F:N-methyltransferase activity"/>
    <property type="evidence" value="ECO:0007669"/>
    <property type="project" value="InterPro"/>
</dbReference>
<keyword evidence="7" id="KW-0238">DNA-binding</keyword>
<accession>A0A0F9T9Q3</accession>
<proteinExistence type="inferred from homology"/>
<sequence length="239" mass="27584">MKMPVNEIICGDCLEVMKDWPDNCVDLVVTSPPYNIGKEYDKHQDRKPWPEFMDWFRQVFMELKRVSRDVVLIIGTHNNLKFYTEARELLHLAENCRCIYMPTWSIVNPIELAVYCYEDNSAWTKKHLLPIICNGTLATFVPVVVGKANTEQLYDNHPCTFPTRFPRVFIEALTAKESIVFDPFVGVGTTAMVAKQLKRNYIGIDISEEYCEIARMRIKAVEIGVPVKEQKQGQIGLFE</sequence>
<protein>
    <recommendedName>
        <fullName evidence="2">site-specific DNA-methyltransferase (cytosine-N(4)-specific)</fullName>
        <ecNumber evidence="2">2.1.1.113</ecNumber>
    </recommendedName>
</protein>
<evidence type="ECO:0000256" key="7">
    <source>
        <dbReference type="ARBA" id="ARBA00023125"/>
    </source>
</evidence>
<dbReference type="Pfam" id="PF01555">
    <property type="entry name" value="N6_N4_Mtase"/>
    <property type="match status" value="2"/>
</dbReference>
<dbReference type="PANTHER" id="PTHR13370:SF3">
    <property type="entry name" value="TRNA (GUANINE(10)-N2)-METHYLTRANSFERASE HOMOLOG"/>
    <property type="match status" value="1"/>
</dbReference>
<dbReference type="GO" id="GO:0009307">
    <property type="term" value="P:DNA restriction-modification system"/>
    <property type="evidence" value="ECO:0007669"/>
    <property type="project" value="UniProtKB-KW"/>
</dbReference>
<evidence type="ECO:0000256" key="5">
    <source>
        <dbReference type="ARBA" id="ARBA00022691"/>
    </source>
</evidence>
<comment type="similarity">
    <text evidence="1">Belongs to the N(4)/N(6)-methyltransferase family. N(4) subfamily.</text>
</comment>
<gene>
    <name evidence="10" type="ORF">LCGC14_0376170</name>
</gene>
<keyword evidence="4" id="KW-0808">Transferase</keyword>
<dbReference type="InterPro" id="IPR029063">
    <property type="entry name" value="SAM-dependent_MTases_sf"/>
</dbReference>
<evidence type="ECO:0000256" key="2">
    <source>
        <dbReference type="ARBA" id="ARBA00012185"/>
    </source>
</evidence>
<dbReference type="InterPro" id="IPR017985">
    <property type="entry name" value="MeTrfase_CN4_CS"/>
</dbReference>
<evidence type="ECO:0000256" key="8">
    <source>
        <dbReference type="ARBA" id="ARBA00049120"/>
    </source>
</evidence>
<dbReference type="PROSITE" id="PS00093">
    <property type="entry name" value="N4_MTASE"/>
    <property type="match status" value="1"/>
</dbReference>
<dbReference type="EMBL" id="LAZR01000302">
    <property type="protein sequence ID" value="KKN75909.1"/>
    <property type="molecule type" value="Genomic_DNA"/>
</dbReference>
<keyword evidence="3" id="KW-0489">Methyltransferase</keyword>
<dbReference type="EC" id="2.1.1.113" evidence="2"/>
<reference evidence="10" key="1">
    <citation type="journal article" date="2015" name="Nature">
        <title>Complex archaea that bridge the gap between prokaryotes and eukaryotes.</title>
        <authorList>
            <person name="Spang A."/>
            <person name="Saw J.H."/>
            <person name="Jorgensen S.L."/>
            <person name="Zaremba-Niedzwiedzka K."/>
            <person name="Martijn J."/>
            <person name="Lind A.E."/>
            <person name="van Eijk R."/>
            <person name="Schleper C."/>
            <person name="Guy L."/>
            <person name="Ettema T.J."/>
        </authorList>
    </citation>
    <scope>NUCLEOTIDE SEQUENCE</scope>
</reference>
<organism evidence="10">
    <name type="scientific">marine sediment metagenome</name>
    <dbReference type="NCBI Taxonomy" id="412755"/>
    <lineage>
        <taxon>unclassified sequences</taxon>
        <taxon>metagenomes</taxon>
        <taxon>ecological metagenomes</taxon>
    </lineage>
</organism>
<feature type="domain" description="DNA methylase N-4/N-6" evidence="9">
    <location>
        <begin position="151"/>
        <end position="214"/>
    </location>
</feature>
<dbReference type="PANTHER" id="PTHR13370">
    <property type="entry name" value="RNA METHYLASE-RELATED"/>
    <property type="match status" value="1"/>
</dbReference>
<name>A0A0F9T9Q3_9ZZZZ</name>
<dbReference type="AlphaFoldDB" id="A0A0F9T9Q3"/>
<comment type="caution">
    <text evidence="10">The sequence shown here is derived from an EMBL/GenBank/DDBJ whole genome shotgun (WGS) entry which is preliminary data.</text>
</comment>
<keyword evidence="6" id="KW-0680">Restriction system</keyword>
<evidence type="ECO:0000256" key="6">
    <source>
        <dbReference type="ARBA" id="ARBA00022747"/>
    </source>
</evidence>
<feature type="domain" description="DNA methylase N-4/N-6" evidence="9">
    <location>
        <begin position="25"/>
        <end position="74"/>
    </location>
</feature>